<protein>
    <submittedName>
        <fullName evidence="1">Uncharacterized protein</fullName>
    </submittedName>
</protein>
<proteinExistence type="predicted"/>
<comment type="caution">
    <text evidence="1">The sequence shown here is derived from an EMBL/GenBank/DDBJ whole genome shotgun (WGS) entry which is preliminary data.</text>
</comment>
<evidence type="ECO:0000313" key="2">
    <source>
        <dbReference type="Proteomes" id="UP000658225"/>
    </source>
</evidence>
<dbReference type="Proteomes" id="UP000658225">
    <property type="component" value="Unassembled WGS sequence"/>
</dbReference>
<dbReference type="EMBL" id="JADBEL010000004">
    <property type="protein sequence ID" value="MBE1554006.1"/>
    <property type="molecule type" value="Genomic_DNA"/>
</dbReference>
<name>A0A927MMN2_9BACL</name>
<sequence>MPNNNQASPLAGSVREAGRYLIDLTGPRSHTLIIQPGVGSLSIGPSQLGKKADLHVALDAFIDWTVFDAFATPAMYHASRPLAIYHLL</sequence>
<gene>
    <name evidence="1" type="ORF">H4683_001081</name>
</gene>
<dbReference type="AlphaFoldDB" id="A0A927MMN2"/>
<evidence type="ECO:0000313" key="1">
    <source>
        <dbReference type="EMBL" id="MBE1554006.1"/>
    </source>
</evidence>
<organism evidence="1 2">
    <name type="scientific">Sporosarcina limicola</name>
    <dbReference type="NCBI Taxonomy" id="34101"/>
    <lineage>
        <taxon>Bacteria</taxon>
        <taxon>Bacillati</taxon>
        <taxon>Bacillota</taxon>
        <taxon>Bacilli</taxon>
        <taxon>Bacillales</taxon>
        <taxon>Caryophanaceae</taxon>
        <taxon>Sporosarcina</taxon>
    </lineage>
</organism>
<accession>A0A927MMN2</accession>
<keyword evidence="2" id="KW-1185">Reference proteome</keyword>
<reference evidence="1" key="1">
    <citation type="submission" date="2020-10" db="EMBL/GenBank/DDBJ databases">
        <title>Genomic Encyclopedia of Type Strains, Phase IV (KMG-IV): sequencing the most valuable type-strain genomes for metagenomic binning, comparative biology and taxonomic classification.</title>
        <authorList>
            <person name="Goeker M."/>
        </authorList>
    </citation>
    <scope>NUCLEOTIDE SEQUENCE</scope>
    <source>
        <strain evidence="1">DSM 13886</strain>
    </source>
</reference>